<sequence length="917" mass="96214">MIVEQRSPQAGVTVPGVPVSATLASGLAPVASPVATSSKLATTSQTTSTSDQSESSTSTRAPTSAPSESTSIQAPETTTSSHSDIPTGVSSATTSTSQTSSTATSSTSPPAESSTTASSEALSSTSAWESSSAPPEWTSSSWSEPGPTSESWQPPAETWSSSSWSESSSSSWSSSSALPTTSATRSAPTTAPPTFVEITLTPNPTSSDLPTTEPAELAESSSTPVGAGTLTNSGHAVSSTDLITGTGKFEAANGETDSESKKVAGMNVGVFVGLIVGIFLLIVAGYFIIDRWHKKKSNDSTPLWRHFIDKFRDKDPNDEKQPFSEYAADPFDDGFQAPKKKRVSSFFNSSSSSKYATPITPHENLAGRRNAWLAPMPPIAAVPETPHPRASRYMPTSGRAQQSVPPPSAIEPSRPESDEILAHYCPETEYLDEGPKRFTSTSHKRKTNSSTMSDGSVYSVDSVWGNASEMPPTARSSFSFSPWRRSDASEPPVPAIPDRHASSSSSRLSKFRQSPYEGLQDADPPVRLPPRAAMAQTPVAVKQKPGFGEGGPGLGDGRVATPALLRKVSKHGEQGAHSAKMDQSEDRGVFSDVIQASPPLYEYRGCVQDSSPRVLNATWTYSGSKMTPDFCYNIAKQAGKKLFGIEGGIECFVGDALVTNKTVTGCNTPCSGNKTLSCGGPFKLAVWSTELTPVVDSSQSAIAPIPIATPAADLPSSTLSSTLTESTSAILTGSSSISASSTASTTIRPSESAPDASPPASFTEAVSTRLSSSSAIVSSTSATSTSAMALPTSITGSPALPYVYRGCVQDGSPRVLNATWTYSGSKMTPEFCYNIAKQAGKKLFGIEGGIECFVGDSLITNKTVTGCDTPCSGNKPLSCGGTYRLSVWSTELTPVFEEPTRAKRFLEVQRRRLGQTN</sequence>
<dbReference type="EMBL" id="JASBWS010000089">
    <property type="protein sequence ID" value="KAJ9098857.1"/>
    <property type="molecule type" value="Genomic_DNA"/>
</dbReference>
<accession>A0ACC2VHU0</accession>
<keyword evidence="2" id="KW-1185">Reference proteome</keyword>
<evidence type="ECO:0000313" key="2">
    <source>
        <dbReference type="Proteomes" id="UP001230649"/>
    </source>
</evidence>
<proteinExistence type="predicted"/>
<comment type="caution">
    <text evidence="1">The sequence shown here is derived from an EMBL/GenBank/DDBJ whole genome shotgun (WGS) entry which is preliminary data.</text>
</comment>
<name>A0ACC2VHU0_9TREE</name>
<protein>
    <submittedName>
        <fullName evidence="1">Uncharacterized protein</fullName>
    </submittedName>
</protein>
<reference evidence="1" key="1">
    <citation type="submission" date="2023-04" db="EMBL/GenBank/DDBJ databases">
        <title>Draft Genome sequencing of Naganishia species isolated from polar environments using Oxford Nanopore Technology.</title>
        <authorList>
            <person name="Leo P."/>
            <person name="Venkateswaran K."/>
        </authorList>
    </citation>
    <scope>NUCLEOTIDE SEQUENCE</scope>
    <source>
        <strain evidence="1">MNA-CCFEE 5262</strain>
    </source>
</reference>
<dbReference type="Proteomes" id="UP001230649">
    <property type="component" value="Unassembled WGS sequence"/>
</dbReference>
<evidence type="ECO:0000313" key="1">
    <source>
        <dbReference type="EMBL" id="KAJ9098857.1"/>
    </source>
</evidence>
<organism evidence="1 2">
    <name type="scientific">Naganishia adeliensis</name>
    <dbReference type="NCBI Taxonomy" id="92952"/>
    <lineage>
        <taxon>Eukaryota</taxon>
        <taxon>Fungi</taxon>
        <taxon>Dikarya</taxon>
        <taxon>Basidiomycota</taxon>
        <taxon>Agaricomycotina</taxon>
        <taxon>Tremellomycetes</taxon>
        <taxon>Filobasidiales</taxon>
        <taxon>Filobasidiaceae</taxon>
        <taxon>Naganishia</taxon>
    </lineage>
</organism>
<gene>
    <name evidence="1" type="ORF">QFC20_005864</name>
</gene>